<dbReference type="NCBIfam" id="TIGR00020">
    <property type="entry name" value="prfB"/>
    <property type="match status" value="1"/>
</dbReference>
<evidence type="ECO:0000259" key="7">
    <source>
        <dbReference type="PROSITE" id="PS00745"/>
    </source>
</evidence>
<reference evidence="8 9" key="1">
    <citation type="submission" date="2015-02" db="EMBL/GenBank/DDBJ databases">
        <title>Genome Sequencing of Rickettsiales.</title>
        <authorList>
            <person name="Daugherty S.C."/>
            <person name="Su Q."/>
            <person name="Abolude K."/>
            <person name="Beier-Sexton M."/>
            <person name="Carlyon J.A."/>
            <person name="Carter R."/>
            <person name="Day N.P."/>
            <person name="Dumler S.J."/>
            <person name="Dyachenko V."/>
            <person name="Godinez A."/>
            <person name="Kurtti T.J."/>
            <person name="Lichay M."/>
            <person name="Mullins K.E."/>
            <person name="Ott S."/>
            <person name="Pappas-Brown V."/>
            <person name="Paris D.H."/>
            <person name="Patel P."/>
            <person name="Richards A.L."/>
            <person name="Sadzewicz L."/>
            <person name="Sears K."/>
            <person name="Seidman D."/>
            <person name="Sengamalay N."/>
            <person name="Stenos J."/>
            <person name="Tallon L.J."/>
            <person name="Vincent G."/>
            <person name="Fraser C.M."/>
            <person name="Munderloh U."/>
            <person name="Dunning-Hotopp J.C."/>
        </authorList>
    </citation>
    <scope>NUCLEOTIDE SEQUENCE [LARGE SCALE GENOMIC DNA]</scope>
    <source>
        <strain evidence="8 9">EmCRT</strain>
    </source>
</reference>
<dbReference type="Proteomes" id="UP000033546">
    <property type="component" value="Unassembled WGS sequence"/>
</dbReference>
<comment type="PTM">
    <text evidence="4">Methylated by PrmC. Methylation increases the termination efficiency of RF2.</text>
</comment>
<dbReference type="HAMAP" id="MF_00094">
    <property type="entry name" value="Rel_fac_2"/>
    <property type="match status" value="1"/>
</dbReference>
<evidence type="ECO:0000256" key="2">
    <source>
        <dbReference type="ARBA" id="ARBA00022481"/>
    </source>
</evidence>
<comment type="caution">
    <text evidence="8">The sequence shown here is derived from an EMBL/GenBank/DDBJ whole genome shotgun (WGS) entry which is preliminary data.</text>
</comment>
<evidence type="ECO:0000313" key="8">
    <source>
        <dbReference type="EMBL" id="KJV65968.1"/>
    </source>
</evidence>
<evidence type="ECO:0000313" key="9">
    <source>
        <dbReference type="Proteomes" id="UP000033546"/>
    </source>
</evidence>
<accession>A0A0F3NCZ8</accession>
<dbReference type="PROSITE" id="PS00745">
    <property type="entry name" value="RF_PROK_I"/>
    <property type="match status" value="1"/>
</dbReference>
<comment type="function">
    <text evidence="4">Peptide chain release factor 2 directs the termination of translation in response to the peptide chain termination codons UGA and UAA.</text>
</comment>
<dbReference type="Gene3D" id="1.20.58.410">
    <property type="entry name" value="Release factor"/>
    <property type="match status" value="1"/>
</dbReference>
<dbReference type="InterPro" id="IPR005139">
    <property type="entry name" value="PCRF"/>
</dbReference>
<feature type="coiled-coil region" evidence="6">
    <location>
        <begin position="43"/>
        <end position="70"/>
    </location>
</feature>
<evidence type="ECO:0000256" key="4">
    <source>
        <dbReference type="HAMAP-Rule" id="MF_00094"/>
    </source>
</evidence>
<keyword evidence="3 4" id="KW-0648">Protein biosynthesis</keyword>
<name>A0A0F3NCZ8_9RICK</name>
<gene>
    <name evidence="4 8" type="primary">prfB</name>
    <name evidence="8" type="ORF">EMUCRT_0153</name>
</gene>
<dbReference type="EMBL" id="LANU01000001">
    <property type="protein sequence ID" value="KJV65968.1"/>
    <property type="molecule type" value="Genomic_DNA"/>
</dbReference>
<dbReference type="AlphaFoldDB" id="A0A0F3NCZ8"/>
<dbReference type="PANTHER" id="PTHR43116">
    <property type="entry name" value="PEPTIDE CHAIN RELEASE FACTOR 2"/>
    <property type="match status" value="1"/>
</dbReference>
<protein>
    <recommendedName>
        <fullName evidence="4 5">Peptide chain release factor 2</fullName>
        <shortName evidence="4">RF-2</shortName>
    </recommendedName>
</protein>
<dbReference type="GO" id="GO:0016149">
    <property type="term" value="F:translation release factor activity, codon specific"/>
    <property type="evidence" value="ECO:0007669"/>
    <property type="project" value="UniProtKB-UniRule"/>
</dbReference>
<evidence type="ECO:0000256" key="5">
    <source>
        <dbReference type="NCBIfam" id="TIGR00020"/>
    </source>
</evidence>
<sequence length="321" mass="36747">MWDDNSLAQRVLFERARISKALNSFTELEEEYNYYRELLTIIKNDTDELLNELEVGLTKLKEKVKKKEIECLFSNEADHNDCFIEIQSGAGGTESNDWSSMLLRMYVRWAEIYHNFKTEIVYKLDGEEAGLKSATIKVTGDNAYGWAKTESGIHRLVRISPFNSNAKRHTTFSSILVSPIINEDINIEILDKDLRIDTYRASGAGGQHVNKTESAVRITHMPSGIVVQCQNNRSQHQNLAEAHNLLKSRLYQLKLQEKEKKMAEEHNKRCNIGWGNQIRSYIMHPYQMVKDIRTGHEIGNVNSVLDGNLDSLIISALTTKI</sequence>
<evidence type="ECO:0000256" key="3">
    <source>
        <dbReference type="ARBA" id="ARBA00022917"/>
    </source>
</evidence>
<dbReference type="Pfam" id="PF03462">
    <property type="entry name" value="PCRF"/>
    <property type="match status" value="1"/>
</dbReference>
<dbReference type="InterPro" id="IPR045853">
    <property type="entry name" value="Pep_chain_release_fac_I_sf"/>
</dbReference>
<dbReference type="PATRIC" id="fig|1359167.3.peg.148"/>
<dbReference type="SMART" id="SM00937">
    <property type="entry name" value="PCRF"/>
    <property type="match status" value="1"/>
</dbReference>
<evidence type="ECO:0000256" key="1">
    <source>
        <dbReference type="ARBA" id="ARBA00010835"/>
    </source>
</evidence>
<feature type="domain" description="Prokaryotic-type class I peptide chain release factors" evidence="7">
    <location>
        <begin position="200"/>
        <end position="216"/>
    </location>
</feature>
<proteinExistence type="inferred from homology"/>
<dbReference type="InterPro" id="IPR004374">
    <property type="entry name" value="PrfB"/>
</dbReference>
<feature type="modified residue" description="N5-methylglutamine" evidence="4">
    <location>
        <position position="207"/>
    </location>
</feature>
<dbReference type="FunFam" id="3.30.160.20:FF:000004">
    <property type="entry name" value="Peptide chain release factor 1"/>
    <property type="match status" value="1"/>
</dbReference>
<dbReference type="GO" id="GO:0005737">
    <property type="term" value="C:cytoplasm"/>
    <property type="evidence" value="ECO:0007669"/>
    <property type="project" value="UniProtKB-SubCell"/>
</dbReference>
<comment type="similarity">
    <text evidence="1 4">Belongs to the prokaryotic/mitochondrial release factor family.</text>
</comment>
<keyword evidence="4" id="KW-0963">Cytoplasm</keyword>
<dbReference type="InterPro" id="IPR000352">
    <property type="entry name" value="Pep_chain_release_fac_I"/>
</dbReference>
<dbReference type="PANTHER" id="PTHR43116:SF3">
    <property type="entry name" value="CLASS I PEPTIDE CHAIN RELEASE FACTOR"/>
    <property type="match status" value="1"/>
</dbReference>
<keyword evidence="2 4" id="KW-0488">Methylation</keyword>
<comment type="subcellular location">
    <subcellularLocation>
        <location evidence="4">Cytoplasm</location>
    </subcellularLocation>
</comment>
<organism evidence="8 9">
    <name type="scientific">Ehrlichia cf. muris str. EmCRT</name>
    <dbReference type="NCBI Taxonomy" id="1359167"/>
    <lineage>
        <taxon>Bacteria</taxon>
        <taxon>Pseudomonadati</taxon>
        <taxon>Pseudomonadota</taxon>
        <taxon>Alphaproteobacteria</taxon>
        <taxon>Rickettsiales</taxon>
        <taxon>Anaplasmataceae</taxon>
        <taxon>Ehrlichia</taxon>
    </lineage>
</organism>
<evidence type="ECO:0000256" key="6">
    <source>
        <dbReference type="SAM" id="Coils"/>
    </source>
</evidence>
<dbReference type="Pfam" id="PF00472">
    <property type="entry name" value="RF-1"/>
    <property type="match status" value="1"/>
</dbReference>
<dbReference type="Gene3D" id="3.30.70.1660">
    <property type="match status" value="1"/>
</dbReference>
<dbReference type="SUPFAM" id="SSF75620">
    <property type="entry name" value="Release factor"/>
    <property type="match status" value="1"/>
</dbReference>
<keyword evidence="6" id="KW-0175">Coiled coil</keyword>
<dbReference type="Gene3D" id="3.30.160.20">
    <property type="match status" value="1"/>
</dbReference>